<name>A0A2A2WLS2_9ACTN</name>
<feature type="domain" description="SGNH hydrolase-type esterase" evidence="2">
    <location>
        <begin position="80"/>
        <end position="259"/>
    </location>
</feature>
<feature type="region of interest" description="Disordered" evidence="1">
    <location>
        <begin position="338"/>
        <end position="371"/>
    </location>
</feature>
<dbReference type="GO" id="GO:0004622">
    <property type="term" value="F:phosphatidylcholine lysophospholipase activity"/>
    <property type="evidence" value="ECO:0007669"/>
    <property type="project" value="TreeGrafter"/>
</dbReference>
<organism evidence="3 4">
    <name type="scientific">Dietzia natronolimnaea</name>
    <dbReference type="NCBI Taxonomy" id="161920"/>
    <lineage>
        <taxon>Bacteria</taxon>
        <taxon>Bacillati</taxon>
        <taxon>Actinomycetota</taxon>
        <taxon>Actinomycetes</taxon>
        <taxon>Mycobacteriales</taxon>
        <taxon>Dietziaceae</taxon>
        <taxon>Dietzia</taxon>
    </lineage>
</organism>
<keyword evidence="4" id="KW-1185">Reference proteome</keyword>
<dbReference type="EMBL" id="NTGA01000028">
    <property type="protein sequence ID" value="PAY22156.1"/>
    <property type="molecule type" value="Genomic_DNA"/>
</dbReference>
<dbReference type="InterPro" id="IPR036514">
    <property type="entry name" value="SGNH_hydro_sf"/>
</dbReference>
<comment type="caution">
    <text evidence="3">The sequence shown here is derived from an EMBL/GenBank/DDBJ whole genome shotgun (WGS) entry which is preliminary data.</text>
</comment>
<feature type="compositionally biased region" description="Basic and acidic residues" evidence="1">
    <location>
        <begin position="384"/>
        <end position="398"/>
    </location>
</feature>
<dbReference type="RefSeq" id="WP_095719093.1">
    <property type="nucleotide sequence ID" value="NZ_NTGA01000028.1"/>
</dbReference>
<evidence type="ECO:0000259" key="2">
    <source>
        <dbReference type="Pfam" id="PF13472"/>
    </source>
</evidence>
<dbReference type="PANTHER" id="PTHR30383">
    <property type="entry name" value="THIOESTERASE 1/PROTEASE 1/LYSOPHOSPHOLIPASE L1"/>
    <property type="match status" value="1"/>
</dbReference>
<evidence type="ECO:0000313" key="3">
    <source>
        <dbReference type="EMBL" id="PAY22156.1"/>
    </source>
</evidence>
<dbReference type="PANTHER" id="PTHR30383:SF5">
    <property type="entry name" value="SGNH HYDROLASE-TYPE ESTERASE DOMAIN-CONTAINING PROTEIN"/>
    <property type="match status" value="1"/>
</dbReference>
<feature type="region of interest" description="Disordered" evidence="1">
    <location>
        <begin position="379"/>
        <end position="398"/>
    </location>
</feature>
<dbReference type="Pfam" id="PF13472">
    <property type="entry name" value="Lipase_GDSL_2"/>
    <property type="match status" value="1"/>
</dbReference>
<accession>A0A2A2WLS2</accession>
<dbReference type="Gene3D" id="3.40.50.1110">
    <property type="entry name" value="SGNH hydrolase"/>
    <property type="match status" value="1"/>
</dbReference>
<feature type="region of interest" description="Disordered" evidence="1">
    <location>
        <begin position="284"/>
        <end position="321"/>
    </location>
</feature>
<feature type="compositionally biased region" description="Basic and acidic residues" evidence="1">
    <location>
        <begin position="311"/>
        <end position="320"/>
    </location>
</feature>
<dbReference type="OrthoDB" id="9804395at2"/>
<sequence>MTDADDPVRKIVVNLALVAVGSVGAYRGAYELLAQQARTARRVIPKPTSRPFDGDGLYRPGAVTAEPWRPGMTCDVHMVIFGDSLAAGLGADSPGELPGVLLARGLAEEAGWNVRLSIKAIVGATSKGLAGQVEAMQIAHGDPDISVILIGGNDVTARNAIGPSARRVGEAVEALREGGSHVVVGTCPDLGTIKPVPQPLRSVMATLSRRLAAAQAVQVRRAGGVPVSLAEALAPEFHKRGESLFSPDRFHPNSAGYELAAGLLLPAVCVALGVWDEVPEEQLPHSADEAAESLEAAESAADDAETAAASDAHDPDDTQRESVVARLTKRLTDFVRTHEDADDADENTYLHNEDVDGDPESTGDAREAADTLRRRSRILRLARLPRDQSDSGHPIDHT</sequence>
<evidence type="ECO:0000313" key="4">
    <source>
        <dbReference type="Proteomes" id="UP000218810"/>
    </source>
</evidence>
<dbReference type="SUPFAM" id="SSF52266">
    <property type="entry name" value="SGNH hydrolase"/>
    <property type="match status" value="1"/>
</dbReference>
<protein>
    <recommendedName>
        <fullName evidence="2">SGNH hydrolase-type esterase domain-containing protein</fullName>
    </recommendedName>
</protein>
<dbReference type="InterPro" id="IPR013830">
    <property type="entry name" value="SGNH_hydro"/>
</dbReference>
<reference evidence="4" key="1">
    <citation type="submission" date="2017-09" db="EMBL/GenBank/DDBJ databases">
        <authorList>
            <person name="Zhang Y."/>
            <person name="Huang X."/>
            <person name="Liu J."/>
            <person name="Lu L."/>
            <person name="Peng K."/>
        </authorList>
    </citation>
    <scope>NUCLEOTIDE SEQUENCE [LARGE SCALE GENOMIC DNA]</scope>
    <source>
        <strain evidence="4">S-XJ-1</strain>
    </source>
</reference>
<dbReference type="Proteomes" id="UP000218810">
    <property type="component" value="Unassembled WGS sequence"/>
</dbReference>
<proteinExistence type="predicted"/>
<dbReference type="AlphaFoldDB" id="A0A2A2WLS2"/>
<dbReference type="InterPro" id="IPR051532">
    <property type="entry name" value="Ester_Hydrolysis_Enzymes"/>
</dbReference>
<dbReference type="CDD" id="cd01836">
    <property type="entry name" value="FeeA_FeeB_like"/>
    <property type="match status" value="1"/>
</dbReference>
<gene>
    <name evidence="3" type="ORF">CEY15_14900</name>
</gene>
<evidence type="ECO:0000256" key="1">
    <source>
        <dbReference type="SAM" id="MobiDB-lite"/>
    </source>
</evidence>